<name>A0ABU4RNX9_9HYPH</name>
<organism evidence="2 3">
    <name type="scientific">Terrihabitans rhizophilus</name>
    <dbReference type="NCBI Taxonomy" id="3092662"/>
    <lineage>
        <taxon>Bacteria</taxon>
        <taxon>Pseudomonadati</taxon>
        <taxon>Pseudomonadota</taxon>
        <taxon>Alphaproteobacteria</taxon>
        <taxon>Hyphomicrobiales</taxon>
        <taxon>Terrihabitans</taxon>
    </lineage>
</organism>
<dbReference type="PANTHER" id="PTHR33490">
    <property type="entry name" value="BLR5614 PROTEIN-RELATED"/>
    <property type="match status" value="1"/>
</dbReference>
<reference evidence="2 3" key="1">
    <citation type="submission" date="2023-11" db="EMBL/GenBank/DDBJ databases">
        <authorList>
            <person name="Bao R."/>
        </authorList>
    </citation>
    <scope>NUCLEOTIDE SEQUENCE [LARGE SCALE GENOMIC DNA]</scope>
    <source>
        <strain evidence="2 3">PJ23</strain>
    </source>
</reference>
<dbReference type="InterPro" id="IPR002931">
    <property type="entry name" value="Transglutaminase-like"/>
</dbReference>
<feature type="domain" description="Transglutaminase-like" evidence="1">
    <location>
        <begin position="163"/>
        <end position="223"/>
    </location>
</feature>
<comment type="caution">
    <text evidence="2">The sequence shown here is derived from an EMBL/GenBank/DDBJ whole genome shotgun (WGS) entry which is preliminary data.</text>
</comment>
<evidence type="ECO:0000259" key="1">
    <source>
        <dbReference type="SMART" id="SM00460"/>
    </source>
</evidence>
<gene>
    <name evidence="2" type="ORF">SCD90_07490</name>
</gene>
<protein>
    <submittedName>
        <fullName evidence="2">Transglutaminase family protein</fullName>
    </submittedName>
</protein>
<dbReference type="RefSeq" id="WP_319844026.1">
    <property type="nucleotide sequence ID" value="NZ_JAXAFJ010000003.1"/>
</dbReference>
<sequence>MCVEVIHLFVQASLAYRFSQPAEVLLLIEAARTRSQSVSREELQIISTDGVARLDDLHTGERRAVFTAIGDVDVLYSAAVQLTRTPLHLSGVKATPIRSLPPEALNYLLPSRYCPSDRFCGFVEQQFGALAGGDKIQAMLDWLWTNIDYRRGVSDGRSTALDTFTERAGVCRDFSHLAITFCRAANIPARAVSAYAWKLDPPDMHAVAEVYVGGRWQLIDPTGRAPVEGLVRVATGRDAGDIAFMTVFGEAELIAQTFAVTELRKRPA</sequence>
<dbReference type="Pfam" id="PF01841">
    <property type="entry name" value="Transglut_core"/>
    <property type="match status" value="1"/>
</dbReference>
<evidence type="ECO:0000313" key="2">
    <source>
        <dbReference type="EMBL" id="MDX6805903.1"/>
    </source>
</evidence>
<dbReference type="InterPro" id="IPR038765">
    <property type="entry name" value="Papain-like_cys_pep_sf"/>
</dbReference>
<dbReference type="Gene3D" id="2.60.40.2250">
    <property type="match status" value="1"/>
</dbReference>
<dbReference type="SMART" id="SM00460">
    <property type="entry name" value="TGc"/>
    <property type="match status" value="1"/>
</dbReference>
<dbReference type="PANTHER" id="PTHR33490:SF12">
    <property type="entry name" value="BLL5557 PROTEIN"/>
    <property type="match status" value="1"/>
</dbReference>
<proteinExistence type="predicted"/>
<accession>A0ABU4RNX9</accession>
<keyword evidence="3" id="KW-1185">Reference proteome</keyword>
<dbReference type="EMBL" id="JAXAFJ010000003">
    <property type="protein sequence ID" value="MDX6805903.1"/>
    <property type="molecule type" value="Genomic_DNA"/>
</dbReference>
<dbReference type="Proteomes" id="UP001274321">
    <property type="component" value="Unassembled WGS sequence"/>
</dbReference>
<dbReference type="Gene3D" id="3.10.620.30">
    <property type="match status" value="1"/>
</dbReference>
<dbReference type="SUPFAM" id="SSF54001">
    <property type="entry name" value="Cysteine proteinases"/>
    <property type="match status" value="1"/>
</dbReference>
<evidence type="ECO:0000313" key="3">
    <source>
        <dbReference type="Proteomes" id="UP001274321"/>
    </source>
</evidence>